<comment type="caution">
    <text evidence="2">The sequence shown here is derived from an EMBL/GenBank/DDBJ whole genome shotgun (WGS) entry which is preliminary data.</text>
</comment>
<dbReference type="InterPro" id="IPR050126">
    <property type="entry name" value="Ap4A_hydrolase"/>
</dbReference>
<dbReference type="GO" id="GO:0110154">
    <property type="term" value="P:RNA decapping"/>
    <property type="evidence" value="ECO:0007669"/>
    <property type="project" value="TreeGrafter"/>
</dbReference>
<dbReference type="AlphaFoldDB" id="K2PJ48"/>
<dbReference type="RefSeq" id="WP_009451550.1">
    <property type="nucleotide sequence ID" value="NZ_AMSI01000012.1"/>
</dbReference>
<dbReference type="PANTHER" id="PTHR42850:SF4">
    <property type="entry name" value="ZINC-DEPENDENT ENDOPOLYPHOSPHATASE"/>
    <property type="match status" value="1"/>
</dbReference>
<proteinExistence type="predicted"/>
<dbReference type="Proteomes" id="UP000007374">
    <property type="component" value="Unassembled WGS sequence"/>
</dbReference>
<feature type="domain" description="Calcineurin-like phosphoesterase" evidence="1">
    <location>
        <begin position="16"/>
        <end position="208"/>
    </location>
</feature>
<evidence type="ECO:0000313" key="3">
    <source>
        <dbReference type="Proteomes" id="UP000007374"/>
    </source>
</evidence>
<protein>
    <submittedName>
        <fullName evidence="2">Metallophosphoesterase</fullName>
    </submittedName>
</protein>
<dbReference type="GO" id="GO:0005737">
    <property type="term" value="C:cytoplasm"/>
    <property type="evidence" value="ECO:0007669"/>
    <property type="project" value="TreeGrafter"/>
</dbReference>
<dbReference type="EMBL" id="AMSI01000012">
    <property type="protein sequence ID" value="EKF41162.1"/>
    <property type="molecule type" value="Genomic_DNA"/>
</dbReference>
<keyword evidence="3" id="KW-1185">Reference proteome</keyword>
<dbReference type="InterPro" id="IPR004843">
    <property type="entry name" value="Calcineurin-like_PHP"/>
</dbReference>
<accession>K2PJ48</accession>
<dbReference type="PATRIC" id="fig|1231190.3.peg.3464"/>
<dbReference type="Pfam" id="PF00149">
    <property type="entry name" value="Metallophos"/>
    <property type="match status" value="1"/>
</dbReference>
<dbReference type="STRING" id="721133.SAMN05216176_108124"/>
<organism evidence="2 3">
    <name type="scientific">Nitratireductor indicus C115</name>
    <dbReference type="NCBI Taxonomy" id="1231190"/>
    <lineage>
        <taxon>Bacteria</taxon>
        <taxon>Pseudomonadati</taxon>
        <taxon>Pseudomonadota</taxon>
        <taxon>Alphaproteobacteria</taxon>
        <taxon>Hyphomicrobiales</taxon>
        <taxon>Phyllobacteriaceae</taxon>
        <taxon>Nitratireductor</taxon>
    </lineage>
</organism>
<dbReference type="GO" id="GO:0016791">
    <property type="term" value="F:phosphatase activity"/>
    <property type="evidence" value="ECO:0007669"/>
    <property type="project" value="TreeGrafter"/>
</dbReference>
<dbReference type="Gene3D" id="3.60.21.10">
    <property type="match status" value="1"/>
</dbReference>
<dbReference type="OrthoDB" id="9807890at2"/>
<evidence type="ECO:0000259" key="1">
    <source>
        <dbReference type="Pfam" id="PF00149"/>
    </source>
</evidence>
<name>K2PJ48_9HYPH</name>
<sequence>MGLGVSYEEAATPEGMRLYAVGDVHGRHDLMSALHARIMEEILHDCPPDWRIVYLGDYVDRGPASSGVIEQLTSMSAQDPRVIALAGNHDIGFLDFLSEPDPYGLFAMNGGYETALSYGVEIDFSDRSRMMPGHHALVDAVPQRHKAFLATLPFSASFGDFFFCHAGIRPGVALENQSATDLTWIRREFHGFSGLHPKLVVHGHTPVREPDIKSNRINLDTGAWHTGRLTALRMDGRQKTLIEAPM</sequence>
<evidence type="ECO:0000313" key="2">
    <source>
        <dbReference type="EMBL" id="EKF41162.1"/>
    </source>
</evidence>
<dbReference type="CDD" id="cd00144">
    <property type="entry name" value="MPP_PPP_family"/>
    <property type="match status" value="1"/>
</dbReference>
<dbReference type="eggNOG" id="COG0639">
    <property type="taxonomic scope" value="Bacteria"/>
</dbReference>
<dbReference type="SUPFAM" id="SSF56300">
    <property type="entry name" value="Metallo-dependent phosphatases"/>
    <property type="match status" value="1"/>
</dbReference>
<gene>
    <name evidence="2" type="ORF">NA8A_16753</name>
</gene>
<dbReference type="PANTHER" id="PTHR42850">
    <property type="entry name" value="METALLOPHOSPHOESTERASE"/>
    <property type="match status" value="1"/>
</dbReference>
<dbReference type="GO" id="GO:0008803">
    <property type="term" value="F:bis(5'-nucleosyl)-tetraphosphatase (symmetrical) activity"/>
    <property type="evidence" value="ECO:0007669"/>
    <property type="project" value="TreeGrafter"/>
</dbReference>
<reference evidence="2 3" key="1">
    <citation type="journal article" date="2012" name="J. Bacteriol.">
        <title>Genome Sequence of Nitratireductor indicus Type Strain C115.</title>
        <authorList>
            <person name="Lai Q."/>
            <person name="Li G."/>
            <person name="Yu Z."/>
            <person name="Shao Z."/>
        </authorList>
    </citation>
    <scope>NUCLEOTIDE SEQUENCE [LARGE SCALE GENOMIC DNA]</scope>
    <source>
        <strain evidence="2 3">C115</strain>
    </source>
</reference>
<dbReference type="InterPro" id="IPR029052">
    <property type="entry name" value="Metallo-depent_PP-like"/>
</dbReference>